<dbReference type="SFLD" id="SFLDS00029">
    <property type="entry name" value="Radical_SAM"/>
    <property type="match status" value="1"/>
</dbReference>
<accession>A0ABY2VUH2</accession>
<dbReference type="SFLD" id="SFLDF00299">
    <property type="entry name" value="anaerobic_ribonucleoside-triph"/>
    <property type="match status" value="1"/>
</dbReference>
<dbReference type="InterPro" id="IPR058240">
    <property type="entry name" value="rSAM_sf"/>
</dbReference>
<protein>
    <recommendedName>
        <fullName evidence="7">Anaerobic ribonucleoside-triphosphate reductase-activating protein</fullName>
        <ecNumber evidence="7">1.97.1.-</ecNumber>
    </recommendedName>
</protein>
<dbReference type="PANTHER" id="PTHR30352">
    <property type="entry name" value="PYRUVATE FORMATE-LYASE-ACTIVATING ENZYME"/>
    <property type="match status" value="1"/>
</dbReference>
<reference evidence="9" key="2">
    <citation type="submission" date="2019-06" db="EMBL/GenBank/DDBJ databases">
        <title>Co-occurence of chitin degradation, pigmentation and bioactivity in marine Pseudoalteromonas.</title>
        <authorList>
            <person name="Sonnenschein E.C."/>
            <person name="Bech P.K."/>
        </authorList>
    </citation>
    <scope>NUCLEOTIDE SEQUENCE [LARGE SCALE GENOMIC DNA]</scope>
    <source>
        <strain evidence="9">S3895</strain>
    </source>
</reference>
<comment type="cofactor">
    <cofactor evidence="1">
        <name>[4Fe-4S] cluster</name>
        <dbReference type="ChEBI" id="CHEBI:49883"/>
    </cofactor>
</comment>
<evidence type="ECO:0000256" key="5">
    <source>
        <dbReference type="ARBA" id="ARBA00023004"/>
    </source>
</evidence>
<dbReference type="InterPro" id="IPR013785">
    <property type="entry name" value="Aldolase_TIM"/>
</dbReference>
<evidence type="ECO:0000256" key="4">
    <source>
        <dbReference type="ARBA" id="ARBA00022723"/>
    </source>
</evidence>
<evidence type="ECO:0000256" key="3">
    <source>
        <dbReference type="ARBA" id="ARBA00022691"/>
    </source>
</evidence>
<evidence type="ECO:0000256" key="2">
    <source>
        <dbReference type="ARBA" id="ARBA00022485"/>
    </source>
</evidence>
<evidence type="ECO:0000256" key="7">
    <source>
        <dbReference type="PIRNR" id="PIRNR000368"/>
    </source>
</evidence>
<keyword evidence="9" id="KW-1185">Reference proteome</keyword>
<dbReference type="SUPFAM" id="SSF102114">
    <property type="entry name" value="Radical SAM enzymes"/>
    <property type="match status" value="1"/>
</dbReference>
<dbReference type="EMBL" id="PNBW01000091">
    <property type="protein sequence ID" value="TMO71920.1"/>
    <property type="molecule type" value="Genomic_DNA"/>
</dbReference>
<dbReference type="InterPro" id="IPR034457">
    <property type="entry name" value="Organic_radical-activating"/>
</dbReference>
<proteinExistence type="inferred from homology"/>
<keyword evidence="5" id="KW-0408">Iron</keyword>
<comment type="function">
    <text evidence="7">Activation of anaerobic ribonucleoside-triphosphate reductase under anaerobic conditions by generation of an organic free radical, using S-adenosylmethionine and reduced flavodoxin as cosubstrates to produce 5'-deoxy-adenosine.</text>
</comment>
<dbReference type="Pfam" id="PF13353">
    <property type="entry name" value="Fer4_12"/>
    <property type="match status" value="1"/>
</dbReference>
<keyword evidence="7" id="KW-0560">Oxidoreductase</keyword>
<comment type="similarity">
    <text evidence="7">Belongs to the organic radical-activating enzymes family.</text>
</comment>
<evidence type="ECO:0000256" key="6">
    <source>
        <dbReference type="ARBA" id="ARBA00023014"/>
    </source>
</evidence>
<dbReference type="SFLD" id="SFLDG01066">
    <property type="entry name" value="organic_radical-activating_enz"/>
    <property type="match status" value="1"/>
</dbReference>
<dbReference type="Gene3D" id="3.20.20.70">
    <property type="entry name" value="Aldolase class I"/>
    <property type="match status" value="1"/>
</dbReference>
<comment type="caution">
    <text evidence="8">The sequence shown here is derived from an EMBL/GenBank/DDBJ whole genome shotgun (WGS) entry which is preliminary data.</text>
</comment>
<dbReference type="SFLD" id="SFLDG01063">
    <property type="entry name" value="activating_enzymes__group_1"/>
    <property type="match status" value="1"/>
</dbReference>
<dbReference type="Proteomes" id="UP000307164">
    <property type="component" value="Unassembled WGS sequence"/>
</dbReference>
<keyword evidence="2" id="KW-0004">4Fe-4S</keyword>
<dbReference type="RefSeq" id="WP_138675899.1">
    <property type="nucleotide sequence ID" value="NZ_PNBW01000091.1"/>
</dbReference>
<sequence length="187" mass="21499">MFDKHSFNLSHLEPCSHIYGPGARFIVWLQGCTLACKGCWNKEMWSHQKKSLKNREVLLKKIIKTPNISGVTILGGEPFQQAENTLWLLEKLKKVGNLTSIIYSGYTQRELIERGFWSTIDNNADLIITGRYQQDKRDTSLYLRGSTNQKLIYTSNTQLKREDEQGDIIEIIIDEFAKSTILGYPDP</sequence>
<dbReference type="PANTHER" id="PTHR30352:SF2">
    <property type="entry name" value="ANAEROBIC RIBONUCLEOSIDE-TRIPHOSPHATE REDUCTASE-ACTIVATING PROTEIN"/>
    <property type="match status" value="1"/>
</dbReference>
<evidence type="ECO:0000313" key="8">
    <source>
        <dbReference type="EMBL" id="TMO71920.1"/>
    </source>
</evidence>
<evidence type="ECO:0000313" key="9">
    <source>
        <dbReference type="Proteomes" id="UP000307164"/>
    </source>
</evidence>
<organism evidence="8 9">
    <name type="scientific">Pseudoalteromonas aurantia</name>
    <dbReference type="NCBI Taxonomy" id="43654"/>
    <lineage>
        <taxon>Bacteria</taxon>
        <taxon>Pseudomonadati</taxon>
        <taxon>Pseudomonadota</taxon>
        <taxon>Gammaproteobacteria</taxon>
        <taxon>Alteromonadales</taxon>
        <taxon>Pseudoalteromonadaceae</taxon>
        <taxon>Pseudoalteromonas</taxon>
    </lineage>
</organism>
<evidence type="ECO:0000256" key="1">
    <source>
        <dbReference type="ARBA" id="ARBA00001966"/>
    </source>
</evidence>
<gene>
    <name evidence="8" type="ORF">CWC20_16330</name>
</gene>
<dbReference type="PIRSF" id="PIRSF000368">
    <property type="entry name" value="NrdG"/>
    <property type="match status" value="1"/>
</dbReference>
<dbReference type="EC" id="1.97.1.-" evidence="7"/>
<keyword evidence="6" id="KW-0411">Iron-sulfur</keyword>
<dbReference type="InterPro" id="IPR012837">
    <property type="entry name" value="NrdG"/>
</dbReference>
<keyword evidence="4" id="KW-0479">Metal-binding</keyword>
<dbReference type="CDD" id="cd01335">
    <property type="entry name" value="Radical_SAM"/>
    <property type="match status" value="1"/>
</dbReference>
<reference evidence="8 9" key="1">
    <citation type="submission" date="2018-01" db="EMBL/GenBank/DDBJ databases">
        <authorList>
            <person name="Paulsen S."/>
            <person name="Gram L.K."/>
        </authorList>
    </citation>
    <scope>NUCLEOTIDE SEQUENCE [LARGE SCALE GENOMIC DNA]</scope>
    <source>
        <strain evidence="8 9">S3895</strain>
    </source>
</reference>
<keyword evidence="3" id="KW-0949">S-adenosyl-L-methionine</keyword>
<name>A0ABY2VUH2_9GAMM</name>
<dbReference type="InterPro" id="IPR007197">
    <property type="entry name" value="rSAM"/>
</dbReference>